<keyword evidence="2" id="KW-1185">Reference proteome</keyword>
<protein>
    <submittedName>
        <fullName evidence="1">Uncharacterized protein</fullName>
    </submittedName>
</protein>
<dbReference type="EMBL" id="KV417620">
    <property type="protein sequence ID" value="KZP14261.1"/>
    <property type="molecule type" value="Genomic_DNA"/>
</dbReference>
<evidence type="ECO:0000313" key="2">
    <source>
        <dbReference type="Proteomes" id="UP000076532"/>
    </source>
</evidence>
<dbReference type="AlphaFoldDB" id="A0A166D329"/>
<accession>A0A166D329</accession>
<dbReference type="Proteomes" id="UP000076532">
    <property type="component" value="Unassembled WGS sequence"/>
</dbReference>
<name>A0A166D329_9AGAM</name>
<evidence type="ECO:0000313" key="1">
    <source>
        <dbReference type="EMBL" id="KZP14261.1"/>
    </source>
</evidence>
<organism evidence="1 2">
    <name type="scientific">Athelia psychrophila</name>
    <dbReference type="NCBI Taxonomy" id="1759441"/>
    <lineage>
        <taxon>Eukaryota</taxon>
        <taxon>Fungi</taxon>
        <taxon>Dikarya</taxon>
        <taxon>Basidiomycota</taxon>
        <taxon>Agaricomycotina</taxon>
        <taxon>Agaricomycetes</taxon>
        <taxon>Agaricomycetidae</taxon>
        <taxon>Atheliales</taxon>
        <taxon>Atheliaceae</taxon>
        <taxon>Athelia</taxon>
    </lineage>
</organism>
<sequence>MAEPCAASAHWDLLSFSGLMVNGSCYRLHLCSASTADGSSRRLYPGLIATKYIFSTQNVKPRGAPLSAPFKQPAYVPAEVLL</sequence>
<proteinExistence type="predicted"/>
<reference evidence="1 2" key="1">
    <citation type="journal article" date="2016" name="Mol. Biol. Evol.">
        <title>Comparative Genomics of Early-Diverging Mushroom-Forming Fungi Provides Insights into the Origins of Lignocellulose Decay Capabilities.</title>
        <authorList>
            <person name="Nagy L.G."/>
            <person name="Riley R."/>
            <person name="Tritt A."/>
            <person name="Adam C."/>
            <person name="Daum C."/>
            <person name="Floudas D."/>
            <person name="Sun H."/>
            <person name="Yadav J.S."/>
            <person name="Pangilinan J."/>
            <person name="Larsson K.H."/>
            <person name="Matsuura K."/>
            <person name="Barry K."/>
            <person name="Labutti K."/>
            <person name="Kuo R."/>
            <person name="Ohm R.A."/>
            <person name="Bhattacharya S.S."/>
            <person name="Shirouzu T."/>
            <person name="Yoshinaga Y."/>
            <person name="Martin F.M."/>
            <person name="Grigoriev I.V."/>
            <person name="Hibbett D.S."/>
        </authorList>
    </citation>
    <scope>NUCLEOTIDE SEQUENCE [LARGE SCALE GENOMIC DNA]</scope>
    <source>
        <strain evidence="1 2">CBS 109695</strain>
    </source>
</reference>
<gene>
    <name evidence="1" type="ORF">FIBSPDRAFT_868491</name>
</gene>